<sequence>MSFRQTISGSSRSDRGFTVIIDPDESKVKISFDSKAVAEKHAEWLKSVGERVGLSELNPQPYWGFTDLFHKAGTKLKNCFYLKAERKRISGREHFWYKEITILSEFNFDKFLSAIEQGFIYVDFDARTGHNHGTKFRLKQDKLPYLYGEIQQY</sequence>
<dbReference type="InterPro" id="IPR029127">
    <property type="entry name" value="MvaI_BcnI"/>
</dbReference>
<name>A0A532VAZ9_UNCT6</name>
<dbReference type="AlphaFoldDB" id="A0A532VAZ9"/>
<comment type="caution">
    <text evidence="2">The sequence shown here is derived from an EMBL/GenBank/DDBJ whole genome shotgun (WGS) entry which is preliminary data.</text>
</comment>
<dbReference type="Proteomes" id="UP000317778">
    <property type="component" value="Unassembled WGS sequence"/>
</dbReference>
<dbReference type="Pfam" id="PF15515">
    <property type="entry name" value="MvaI_BcnI"/>
    <property type="match status" value="1"/>
</dbReference>
<reference evidence="2 3" key="1">
    <citation type="submission" date="2017-06" db="EMBL/GenBank/DDBJ databases">
        <title>Novel microbial phyla capable of carbon fixation and sulfur reduction in deep-sea sediments.</title>
        <authorList>
            <person name="Huang J."/>
            <person name="Baker B."/>
            <person name="Wang Y."/>
        </authorList>
    </citation>
    <scope>NUCLEOTIDE SEQUENCE [LARGE SCALE GENOMIC DNA]</scope>
    <source>
        <strain evidence="2">B3_TA06</strain>
    </source>
</reference>
<dbReference type="EMBL" id="NJBO01000001">
    <property type="protein sequence ID" value="TKJ44384.1"/>
    <property type="molecule type" value="Genomic_DNA"/>
</dbReference>
<gene>
    <name evidence="2" type="ORF">CEE36_01175</name>
</gene>
<evidence type="ECO:0000313" key="3">
    <source>
        <dbReference type="Proteomes" id="UP000317778"/>
    </source>
</evidence>
<evidence type="ECO:0000259" key="1">
    <source>
        <dbReference type="Pfam" id="PF15515"/>
    </source>
</evidence>
<evidence type="ECO:0000313" key="2">
    <source>
        <dbReference type="EMBL" id="TKJ44384.1"/>
    </source>
</evidence>
<accession>A0A532VAZ9</accession>
<dbReference type="Gene3D" id="3.30.70.3570">
    <property type="entry name" value="MvaI/BcnI restriction endonuclease, recognition domain"/>
    <property type="match status" value="1"/>
</dbReference>
<protein>
    <recommendedName>
        <fullName evidence="1">MvaI/BcnI restriction endonuclease domain-containing protein</fullName>
    </recommendedName>
</protein>
<dbReference type="InterPro" id="IPR043005">
    <property type="entry name" value="MvaI_BcnI_rec"/>
</dbReference>
<proteinExistence type="predicted"/>
<organism evidence="2 3">
    <name type="scientific">candidate division TA06 bacterium B3_TA06</name>
    <dbReference type="NCBI Taxonomy" id="2012487"/>
    <lineage>
        <taxon>Bacteria</taxon>
        <taxon>Bacteria division TA06</taxon>
    </lineage>
</organism>
<feature type="domain" description="MvaI/BcnI restriction endonuclease" evidence="1">
    <location>
        <begin position="2"/>
        <end position="147"/>
    </location>
</feature>